<feature type="chain" id="PRO_5025073304" description="Carbonic anhydrase" evidence="9">
    <location>
        <begin position="20"/>
        <end position="311"/>
    </location>
</feature>
<evidence type="ECO:0000256" key="2">
    <source>
        <dbReference type="ARBA" id="ARBA00010718"/>
    </source>
</evidence>
<feature type="signal peptide" evidence="9">
    <location>
        <begin position="1"/>
        <end position="19"/>
    </location>
</feature>
<comment type="cofactor">
    <cofactor evidence="9">
        <name>Zn(2+)</name>
        <dbReference type="ChEBI" id="CHEBI:29105"/>
    </cofactor>
</comment>
<dbReference type="InterPro" id="IPR001148">
    <property type="entry name" value="CA_dom"/>
</dbReference>
<dbReference type="Pfam" id="PF00194">
    <property type="entry name" value="Carb_anhydrase"/>
    <property type="match status" value="1"/>
</dbReference>
<organism evidence="11">
    <name type="scientific">Hydroides elegans</name>
    <name type="common">Polychaete tubeworm</name>
    <dbReference type="NCBI Taxonomy" id="216498"/>
    <lineage>
        <taxon>Eukaryota</taxon>
        <taxon>Metazoa</taxon>
        <taxon>Spiralia</taxon>
        <taxon>Lophotrochozoa</taxon>
        <taxon>Annelida</taxon>
        <taxon>Polychaeta</taxon>
        <taxon>Sedentaria</taxon>
        <taxon>Canalipalpata</taxon>
        <taxon>Sabellida</taxon>
        <taxon>Serpulidae</taxon>
        <taxon>Hydroides</taxon>
    </lineage>
</organism>
<comment type="function">
    <text evidence="1 9">Reversible hydration of carbon dioxide.</text>
</comment>
<reference evidence="11" key="1">
    <citation type="submission" date="2016-04" db="EMBL/GenBank/DDBJ databases">
        <title>Expression and localization of carbonic anhydrase genes in the serpulid polychaete, Hydroides elegans.</title>
        <authorList>
            <person name="Batzel G."/>
            <person name="Nedved B.T."/>
            <person name="Hadfield M.G."/>
        </authorList>
    </citation>
    <scope>NUCLEOTIDE SEQUENCE</scope>
    <source>
        <strain evidence="11">HeCA2</strain>
    </source>
</reference>
<evidence type="ECO:0000256" key="5">
    <source>
        <dbReference type="ARBA" id="ARBA00022833"/>
    </source>
</evidence>
<dbReference type="InterPro" id="IPR036398">
    <property type="entry name" value="CA_dom_sf"/>
</dbReference>
<protein>
    <recommendedName>
        <fullName evidence="3 9">Carbonic anhydrase</fullName>
        <ecNumber evidence="3 9">4.2.1.1</ecNumber>
    </recommendedName>
</protein>
<dbReference type="PROSITE" id="PS51144">
    <property type="entry name" value="ALPHA_CA_2"/>
    <property type="match status" value="1"/>
</dbReference>
<dbReference type="InterPro" id="IPR023561">
    <property type="entry name" value="Carbonic_anhydrase_a-class"/>
</dbReference>
<evidence type="ECO:0000256" key="6">
    <source>
        <dbReference type="ARBA" id="ARBA00023180"/>
    </source>
</evidence>
<comment type="catalytic activity">
    <reaction evidence="8 9">
        <text>hydrogencarbonate + H(+) = CO2 + H2O</text>
        <dbReference type="Rhea" id="RHEA:10748"/>
        <dbReference type="ChEBI" id="CHEBI:15377"/>
        <dbReference type="ChEBI" id="CHEBI:15378"/>
        <dbReference type="ChEBI" id="CHEBI:16526"/>
        <dbReference type="ChEBI" id="CHEBI:17544"/>
        <dbReference type="EC" id="4.2.1.1"/>
    </reaction>
</comment>
<dbReference type="SUPFAM" id="SSF51069">
    <property type="entry name" value="Carbonic anhydrase"/>
    <property type="match status" value="1"/>
</dbReference>
<evidence type="ECO:0000256" key="4">
    <source>
        <dbReference type="ARBA" id="ARBA00022723"/>
    </source>
</evidence>
<dbReference type="EC" id="4.2.1.1" evidence="3 9"/>
<evidence type="ECO:0000259" key="10">
    <source>
        <dbReference type="PROSITE" id="PS51144"/>
    </source>
</evidence>
<accession>A0A191ZDL8</accession>
<dbReference type="Gene3D" id="3.10.200.10">
    <property type="entry name" value="Alpha carbonic anhydrase"/>
    <property type="match status" value="1"/>
</dbReference>
<dbReference type="GO" id="GO:0008270">
    <property type="term" value="F:zinc ion binding"/>
    <property type="evidence" value="ECO:0007669"/>
    <property type="project" value="UniProtKB-UniRule"/>
</dbReference>
<dbReference type="AlphaFoldDB" id="A0A191ZDL8"/>
<name>A0A191ZDL8_HYDEL</name>
<dbReference type="EMBL" id="KX129936">
    <property type="protein sequence ID" value="ANJ65962.1"/>
    <property type="molecule type" value="mRNA"/>
</dbReference>
<evidence type="ECO:0000256" key="9">
    <source>
        <dbReference type="RuleBase" id="RU367011"/>
    </source>
</evidence>
<dbReference type="PANTHER" id="PTHR18952:SF265">
    <property type="entry name" value="CARBONIC ANHYDRASE"/>
    <property type="match status" value="1"/>
</dbReference>
<evidence type="ECO:0000256" key="7">
    <source>
        <dbReference type="ARBA" id="ARBA00023239"/>
    </source>
</evidence>
<keyword evidence="9" id="KW-0732">Signal</keyword>
<feature type="domain" description="Alpha-carbonic anhydrase" evidence="10">
    <location>
        <begin position="18"/>
        <end position="279"/>
    </location>
</feature>
<evidence type="ECO:0000313" key="11">
    <source>
        <dbReference type="EMBL" id="ANJ65962.1"/>
    </source>
</evidence>
<dbReference type="SMART" id="SM01057">
    <property type="entry name" value="Carb_anhydrase"/>
    <property type="match status" value="1"/>
</dbReference>
<keyword evidence="7 9" id="KW-0456">Lyase</keyword>
<sequence length="311" mass="34353">MKMFTTITFCAALVTGALSWSYTGDDGVDHWADDYETCGGMRQSPIDIDTDYALDCDDSLIDFEFHGYDSAGLGLKLKNNGHAAQVDVSEGASISGGGLHENYLLAQFHMHWGSNSGQGSEHLLNGHEYPMEVHFVHFAESRGSLGEAADKPFGLAVLGFFFEIGEHNDNFDEIVNNLAQVREQTQSGQEYTLNSFALSTLLPQESSPTYYRYHGSLTTPGCFQSVIWTVFETPIHISEEQMEQFRMLTHEDDEGHSHAIVDNYRPPQDLNGRNIFTNKMMAGPDPPSSATSVVVSMMSLVVSLVLAKLMC</sequence>
<keyword evidence="4 9" id="KW-0479">Metal-binding</keyword>
<proteinExistence type="evidence at transcript level"/>
<dbReference type="FunFam" id="3.10.200.10:FF:000003">
    <property type="entry name" value="Carbonic anhydrase 12"/>
    <property type="match status" value="1"/>
</dbReference>
<comment type="similarity">
    <text evidence="2 9">Belongs to the alpha-carbonic anhydrase family.</text>
</comment>
<dbReference type="InterPro" id="IPR018338">
    <property type="entry name" value="Carbonic_anhydrase_a-class_CS"/>
</dbReference>
<keyword evidence="5 9" id="KW-0862">Zinc</keyword>
<dbReference type="GO" id="GO:0004089">
    <property type="term" value="F:carbonate dehydratase activity"/>
    <property type="evidence" value="ECO:0007669"/>
    <property type="project" value="UniProtKB-UniRule"/>
</dbReference>
<dbReference type="PROSITE" id="PS00162">
    <property type="entry name" value="ALPHA_CA_1"/>
    <property type="match status" value="1"/>
</dbReference>
<evidence type="ECO:0000256" key="8">
    <source>
        <dbReference type="ARBA" id="ARBA00048348"/>
    </source>
</evidence>
<dbReference type="PANTHER" id="PTHR18952">
    <property type="entry name" value="CARBONIC ANHYDRASE"/>
    <property type="match status" value="1"/>
</dbReference>
<evidence type="ECO:0000256" key="1">
    <source>
        <dbReference type="ARBA" id="ARBA00002904"/>
    </source>
</evidence>
<evidence type="ECO:0000256" key="3">
    <source>
        <dbReference type="ARBA" id="ARBA00012925"/>
    </source>
</evidence>
<keyword evidence="6" id="KW-0325">Glycoprotein</keyword>